<organism evidence="3 4">
    <name type="scientific">Thermanaerothrix daxensis</name>
    <dbReference type="NCBI Taxonomy" id="869279"/>
    <lineage>
        <taxon>Bacteria</taxon>
        <taxon>Bacillati</taxon>
        <taxon>Chloroflexota</taxon>
        <taxon>Anaerolineae</taxon>
        <taxon>Anaerolineales</taxon>
        <taxon>Anaerolineaceae</taxon>
        <taxon>Thermanaerothrix</taxon>
    </lineage>
</organism>
<keyword evidence="2" id="KW-0812">Transmembrane</keyword>
<accession>A0A0N8GQK1</accession>
<evidence type="ECO:0000313" key="4">
    <source>
        <dbReference type="Proteomes" id="UP000050544"/>
    </source>
</evidence>
<keyword evidence="2" id="KW-1133">Transmembrane helix</keyword>
<dbReference type="Proteomes" id="UP000050544">
    <property type="component" value="Unassembled WGS sequence"/>
</dbReference>
<sequence length="69" mass="7971">MLDDLRSSIDFSFSEEEEPTPPSTRRRRRRGQFLGMTAAQRFVLSLLLFLMTVVLGMLCLVVTGRMMLF</sequence>
<keyword evidence="4" id="KW-1185">Reference proteome</keyword>
<keyword evidence="2" id="KW-0472">Membrane</keyword>
<name>A0A0N8GQK1_9CHLR</name>
<reference evidence="3 4" key="1">
    <citation type="submission" date="2015-07" db="EMBL/GenBank/DDBJ databases">
        <title>Whole genome sequence of Thermanaerothrix daxensis DSM 23592.</title>
        <authorList>
            <person name="Hemp J."/>
            <person name="Ward L.M."/>
            <person name="Pace L.A."/>
            <person name="Fischer W.W."/>
        </authorList>
    </citation>
    <scope>NUCLEOTIDE SEQUENCE [LARGE SCALE GENOMIC DNA]</scope>
    <source>
        <strain evidence="3 4">GNS-1</strain>
    </source>
</reference>
<evidence type="ECO:0000313" key="3">
    <source>
        <dbReference type="EMBL" id="KPL83922.1"/>
    </source>
</evidence>
<evidence type="ECO:0000256" key="2">
    <source>
        <dbReference type="SAM" id="Phobius"/>
    </source>
</evidence>
<dbReference type="RefSeq" id="WP_054520335.1">
    <property type="nucleotide sequence ID" value="NZ_LGKO01000002.1"/>
</dbReference>
<protein>
    <submittedName>
        <fullName evidence="3">Uncharacterized protein</fullName>
    </submittedName>
</protein>
<comment type="caution">
    <text evidence="3">The sequence shown here is derived from an EMBL/GenBank/DDBJ whole genome shotgun (WGS) entry which is preliminary data.</text>
</comment>
<feature type="region of interest" description="Disordered" evidence="1">
    <location>
        <begin position="1"/>
        <end position="30"/>
    </location>
</feature>
<dbReference type="EMBL" id="LGKO01000002">
    <property type="protein sequence ID" value="KPL83922.1"/>
    <property type="molecule type" value="Genomic_DNA"/>
</dbReference>
<proteinExistence type="predicted"/>
<feature type="transmembrane region" description="Helical" evidence="2">
    <location>
        <begin position="42"/>
        <end position="63"/>
    </location>
</feature>
<gene>
    <name evidence="3" type="ORF">SE15_01525</name>
</gene>
<evidence type="ECO:0000256" key="1">
    <source>
        <dbReference type="SAM" id="MobiDB-lite"/>
    </source>
</evidence>
<dbReference type="AlphaFoldDB" id="A0A0N8GQK1"/>